<feature type="transmembrane region" description="Helical" evidence="9">
    <location>
        <begin position="283"/>
        <end position="302"/>
    </location>
</feature>
<evidence type="ECO:0000256" key="7">
    <source>
        <dbReference type="ARBA" id="ARBA00023136"/>
    </source>
</evidence>
<evidence type="ECO:0000256" key="6">
    <source>
        <dbReference type="ARBA" id="ARBA00022989"/>
    </source>
</evidence>
<dbReference type="Pfam" id="PF01594">
    <property type="entry name" value="AI-2E_transport"/>
    <property type="match status" value="1"/>
</dbReference>
<organism evidence="10 11">
    <name type="scientific">Mumia flava</name>
    <dbReference type="NCBI Taxonomy" id="1348852"/>
    <lineage>
        <taxon>Bacteria</taxon>
        <taxon>Bacillati</taxon>
        <taxon>Actinomycetota</taxon>
        <taxon>Actinomycetes</taxon>
        <taxon>Propionibacteriales</taxon>
        <taxon>Nocardioidaceae</taxon>
        <taxon>Mumia</taxon>
    </lineage>
</organism>
<comment type="subcellular location">
    <subcellularLocation>
        <location evidence="1">Cell membrane</location>
        <topology evidence="1">Multi-pass membrane protein</topology>
    </subcellularLocation>
</comment>
<feature type="transmembrane region" description="Helical" evidence="9">
    <location>
        <begin position="155"/>
        <end position="182"/>
    </location>
</feature>
<comment type="similarity">
    <text evidence="2">Belongs to the autoinducer-2 exporter (AI-2E) (TC 2.A.86) family.</text>
</comment>
<dbReference type="AlphaFoldDB" id="A0A2M9BGH1"/>
<dbReference type="PANTHER" id="PTHR21716">
    <property type="entry name" value="TRANSMEMBRANE PROTEIN"/>
    <property type="match status" value="1"/>
</dbReference>
<feature type="compositionally biased region" description="Low complexity" evidence="8">
    <location>
        <begin position="381"/>
        <end position="393"/>
    </location>
</feature>
<dbReference type="GO" id="GO:0055085">
    <property type="term" value="P:transmembrane transport"/>
    <property type="evidence" value="ECO:0007669"/>
    <property type="project" value="TreeGrafter"/>
</dbReference>
<evidence type="ECO:0000313" key="10">
    <source>
        <dbReference type="EMBL" id="PJJ57032.1"/>
    </source>
</evidence>
<evidence type="ECO:0000256" key="3">
    <source>
        <dbReference type="ARBA" id="ARBA00022448"/>
    </source>
</evidence>
<dbReference type="GO" id="GO:0005886">
    <property type="term" value="C:plasma membrane"/>
    <property type="evidence" value="ECO:0007669"/>
    <property type="project" value="UniProtKB-SubCell"/>
</dbReference>
<feature type="region of interest" description="Disordered" evidence="8">
    <location>
        <begin position="359"/>
        <end position="411"/>
    </location>
</feature>
<accession>A0A2M9BGH1</accession>
<dbReference type="PANTHER" id="PTHR21716:SF53">
    <property type="entry name" value="PERMEASE PERM-RELATED"/>
    <property type="match status" value="1"/>
</dbReference>
<reference evidence="10 11" key="1">
    <citation type="submission" date="2017-11" db="EMBL/GenBank/DDBJ databases">
        <title>Genomic Encyclopedia of Archaeal and Bacterial Type Strains, Phase II (KMG-II): From Individual Species to Whole Genera.</title>
        <authorList>
            <person name="Goeker M."/>
        </authorList>
    </citation>
    <scope>NUCLEOTIDE SEQUENCE [LARGE SCALE GENOMIC DNA]</scope>
    <source>
        <strain evidence="10 11">DSM 27763</strain>
    </source>
</reference>
<feature type="transmembrane region" description="Helical" evidence="9">
    <location>
        <begin position="47"/>
        <end position="65"/>
    </location>
</feature>
<keyword evidence="4" id="KW-1003">Cell membrane</keyword>
<feature type="transmembrane region" description="Helical" evidence="9">
    <location>
        <begin position="23"/>
        <end position="41"/>
    </location>
</feature>
<feature type="transmembrane region" description="Helical" evidence="9">
    <location>
        <begin position="248"/>
        <end position="276"/>
    </location>
</feature>
<feature type="transmembrane region" description="Helical" evidence="9">
    <location>
        <begin position="223"/>
        <end position="242"/>
    </location>
</feature>
<dbReference type="Proteomes" id="UP000230842">
    <property type="component" value="Unassembled WGS sequence"/>
</dbReference>
<name>A0A2M9BGH1_9ACTN</name>
<proteinExistence type="inferred from homology"/>
<evidence type="ECO:0000256" key="4">
    <source>
        <dbReference type="ARBA" id="ARBA00022475"/>
    </source>
</evidence>
<feature type="transmembrane region" description="Helical" evidence="9">
    <location>
        <begin position="77"/>
        <end position="98"/>
    </location>
</feature>
<feature type="transmembrane region" description="Helical" evidence="9">
    <location>
        <begin position="314"/>
        <end position="347"/>
    </location>
</feature>
<gene>
    <name evidence="10" type="ORF">CLV56_1251</name>
</gene>
<evidence type="ECO:0000256" key="8">
    <source>
        <dbReference type="SAM" id="MobiDB-lite"/>
    </source>
</evidence>
<sequence length="411" mass="42387">MSHPRPRDRAAVISEGFEILSKWGLRIILIAAGLFVVGWVIGRFWMIGFPVMVALLLATLLAPPATFLRRRGVPSPLAAAVTVVGFVLVIAGTIAVIAPEVAGQAPEIASEASRGLVAVQDWLQTGPFGISEDQLNNAISTIQDWLRDSAAAISAGALSTIGAATGALVNTVLIVVLSFFFVKDGHKFLPWLHRVLGERIGVHAQQLGQRAWDTLGGFIRTQALVSLVDAFFIGLALVILGVPLAVPLAVITFIGGFVPIVGAFVTGALAVLVTLVTNDFRDAVIMLIVIIAVQQLEGNVLSPWLQGRSMNLQAAVILLAVTAGSSLFGITGAFLAVPVTATAAAVLRYLNEQIAIEAGEAPPPDAGPSDSAPPGDPRSPADPGDAATPTSGAPVGGAPSGGAPDDGVTDR</sequence>
<keyword evidence="3" id="KW-0813">Transport</keyword>
<keyword evidence="11" id="KW-1185">Reference proteome</keyword>
<evidence type="ECO:0000256" key="1">
    <source>
        <dbReference type="ARBA" id="ARBA00004651"/>
    </source>
</evidence>
<evidence type="ECO:0000256" key="2">
    <source>
        <dbReference type="ARBA" id="ARBA00009773"/>
    </source>
</evidence>
<feature type="compositionally biased region" description="Low complexity" evidence="8">
    <location>
        <begin position="401"/>
        <end position="411"/>
    </location>
</feature>
<evidence type="ECO:0000313" key="11">
    <source>
        <dbReference type="Proteomes" id="UP000230842"/>
    </source>
</evidence>
<evidence type="ECO:0000256" key="9">
    <source>
        <dbReference type="SAM" id="Phobius"/>
    </source>
</evidence>
<dbReference type="EMBL" id="PGEZ01000001">
    <property type="protein sequence ID" value="PJJ57032.1"/>
    <property type="molecule type" value="Genomic_DNA"/>
</dbReference>
<comment type="caution">
    <text evidence="10">The sequence shown here is derived from an EMBL/GenBank/DDBJ whole genome shotgun (WGS) entry which is preliminary data.</text>
</comment>
<keyword evidence="6 9" id="KW-1133">Transmembrane helix</keyword>
<dbReference type="RefSeq" id="WP_245857654.1">
    <property type="nucleotide sequence ID" value="NZ_PGEZ01000001.1"/>
</dbReference>
<keyword evidence="5 9" id="KW-0812">Transmembrane</keyword>
<dbReference type="InterPro" id="IPR002549">
    <property type="entry name" value="AI-2E-like"/>
</dbReference>
<protein>
    <submittedName>
        <fullName evidence="10">Putative PurR-regulated permease PerM</fullName>
    </submittedName>
</protein>
<evidence type="ECO:0000256" key="5">
    <source>
        <dbReference type="ARBA" id="ARBA00022692"/>
    </source>
</evidence>
<keyword evidence="7 9" id="KW-0472">Membrane</keyword>